<dbReference type="Gene3D" id="3.90.25.10">
    <property type="entry name" value="UDP-galactose 4-epimerase, domain 1"/>
    <property type="match status" value="1"/>
</dbReference>
<evidence type="ECO:0000259" key="3">
    <source>
        <dbReference type="Pfam" id="PF01370"/>
    </source>
</evidence>
<dbReference type="EMBL" id="GG672861">
    <property type="protein sequence ID" value="EER16649.1"/>
    <property type="molecule type" value="Genomic_DNA"/>
</dbReference>
<dbReference type="OrthoDB" id="16464at2759"/>
<dbReference type="OMA" id="KLIPLMC"/>
<evidence type="ECO:0000256" key="1">
    <source>
        <dbReference type="ARBA" id="ARBA00007637"/>
    </source>
</evidence>
<evidence type="ECO:0000313" key="4">
    <source>
        <dbReference type="EMBL" id="EER16649.1"/>
    </source>
</evidence>
<dbReference type="SUPFAM" id="SSF51735">
    <property type="entry name" value="NAD(P)-binding Rossmann-fold domains"/>
    <property type="match status" value="1"/>
</dbReference>
<dbReference type="GeneID" id="9063748"/>
<feature type="chain" id="PRO_5002953871" evidence="2">
    <location>
        <begin position="18"/>
        <end position="309"/>
    </location>
</feature>
<feature type="signal peptide" evidence="2">
    <location>
        <begin position="1"/>
        <end position="17"/>
    </location>
</feature>
<sequence>MLQHFLFLLVIIVTGELYQPYVFSEAEREDARGKVVLVTGAAGFIGSHVARHCRDLGMEVVAIDDLSGGFTSNVPAGVTFLRRDVRDAESMESLFERYKFDYVYHLAAYAAEGLSHFVRSFNYRTNLVGSVEILNAAIRHKVHTFVFTSSIAVFGPLNDHLDDGAEMRPLTEKDKPQPEDPYGISKYAFEMDLRAAHDMWGINFVIFRPHNVYGPHQNMFDRYRNVVGIFVNQIIHGKPLTIFGDGQQLRAFSYIDDVAPVISRAPLVKSALNEVFNIGADTPYSVNRLAQEISTAMGKADYPLKVKLQ</sequence>
<organism evidence="5">
    <name type="scientific">Perkinsus marinus (strain ATCC 50983 / TXsc)</name>
    <dbReference type="NCBI Taxonomy" id="423536"/>
    <lineage>
        <taxon>Eukaryota</taxon>
        <taxon>Sar</taxon>
        <taxon>Alveolata</taxon>
        <taxon>Perkinsozoa</taxon>
        <taxon>Perkinsea</taxon>
        <taxon>Perkinsida</taxon>
        <taxon>Perkinsidae</taxon>
        <taxon>Perkinsus</taxon>
    </lineage>
</organism>
<reference evidence="4 5" key="1">
    <citation type="submission" date="2008-07" db="EMBL/GenBank/DDBJ databases">
        <authorList>
            <person name="El-Sayed N."/>
            <person name="Caler E."/>
            <person name="Inman J."/>
            <person name="Amedeo P."/>
            <person name="Hass B."/>
            <person name="Wortman J."/>
        </authorList>
    </citation>
    <scope>NUCLEOTIDE SEQUENCE [LARGE SCALE GENOMIC DNA]</scope>
    <source>
        <strain evidence="5">ATCC 50983 / TXsc</strain>
    </source>
</reference>
<dbReference type="PANTHER" id="PTHR43000">
    <property type="entry name" value="DTDP-D-GLUCOSE 4,6-DEHYDRATASE-RELATED"/>
    <property type="match status" value="1"/>
</dbReference>
<dbReference type="Gene3D" id="3.40.50.720">
    <property type="entry name" value="NAD(P)-binding Rossmann-like Domain"/>
    <property type="match status" value="1"/>
</dbReference>
<feature type="domain" description="NAD-dependent epimerase/dehydratase" evidence="3">
    <location>
        <begin position="36"/>
        <end position="279"/>
    </location>
</feature>
<evidence type="ECO:0000256" key="2">
    <source>
        <dbReference type="SAM" id="SignalP"/>
    </source>
</evidence>
<dbReference type="Pfam" id="PF01370">
    <property type="entry name" value="Epimerase"/>
    <property type="match status" value="1"/>
</dbReference>
<comment type="similarity">
    <text evidence="1">Belongs to the NAD(P)-dependent epimerase/dehydratase family.</text>
</comment>
<dbReference type="InParanoid" id="C5KFU7"/>
<dbReference type="AlphaFoldDB" id="C5KFU7"/>
<name>C5KFU7_PERM5</name>
<dbReference type="InterPro" id="IPR001509">
    <property type="entry name" value="Epimerase_deHydtase"/>
</dbReference>
<protein>
    <submittedName>
        <fullName evidence="4">NAD dependent epimerase/dehydratase, putative</fullName>
    </submittedName>
</protein>
<accession>C5KFU7</accession>
<proteinExistence type="inferred from homology"/>
<gene>
    <name evidence="4" type="ORF">Pmar_PMAR019330</name>
</gene>
<dbReference type="RefSeq" id="XP_002784853.1">
    <property type="nucleotide sequence ID" value="XM_002784807.1"/>
</dbReference>
<evidence type="ECO:0000313" key="5">
    <source>
        <dbReference type="Proteomes" id="UP000007800"/>
    </source>
</evidence>
<dbReference type="Proteomes" id="UP000007800">
    <property type="component" value="Unassembled WGS sequence"/>
</dbReference>
<dbReference type="InterPro" id="IPR036291">
    <property type="entry name" value="NAD(P)-bd_dom_sf"/>
</dbReference>
<keyword evidence="5" id="KW-1185">Reference proteome</keyword>
<keyword evidence="2" id="KW-0732">Signal</keyword>